<dbReference type="FunFam" id="1.10.580.10:FF:000001">
    <property type="entry name" value="Citrate synthase"/>
    <property type="match status" value="1"/>
</dbReference>
<evidence type="ECO:0000256" key="11">
    <source>
        <dbReference type="ARBA" id="ARBA00022989"/>
    </source>
</evidence>
<dbReference type="InterPro" id="IPR019810">
    <property type="entry name" value="Citrate_synthase_AS"/>
</dbReference>
<dbReference type="InterPro" id="IPR036881">
    <property type="entry name" value="Glyco_hydro_3_C_sf"/>
</dbReference>
<dbReference type="GO" id="GO:0005886">
    <property type="term" value="C:plasma membrane"/>
    <property type="evidence" value="ECO:0007669"/>
    <property type="project" value="UniProtKB-SubCell"/>
</dbReference>
<gene>
    <name evidence="21" type="ORF">GRF29_19g2767156</name>
</gene>
<dbReference type="Pfam" id="PF00933">
    <property type="entry name" value="Glyco_hydro_3"/>
    <property type="match status" value="1"/>
</dbReference>
<evidence type="ECO:0000256" key="12">
    <source>
        <dbReference type="ARBA" id="ARBA00023136"/>
    </source>
</evidence>
<dbReference type="GO" id="GO:0009251">
    <property type="term" value="P:glucan catabolic process"/>
    <property type="evidence" value="ECO:0007669"/>
    <property type="project" value="TreeGrafter"/>
</dbReference>
<evidence type="ECO:0000256" key="15">
    <source>
        <dbReference type="ARBA" id="ARBA00023295"/>
    </source>
</evidence>
<dbReference type="SUPFAM" id="SSF52279">
    <property type="entry name" value="Beta-D-glucan exohydrolase, C-terminal domain"/>
    <property type="match status" value="1"/>
</dbReference>
<evidence type="ECO:0000256" key="10">
    <source>
        <dbReference type="ARBA" id="ARBA00022968"/>
    </source>
</evidence>
<dbReference type="InterPro" id="IPR002772">
    <property type="entry name" value="Glyco_hydro_3_C"/>
</dbReference>
<dbReference type="SUPFAM" id="SSF48256">
    <property type="entry name" value="Citrate synthase"/>
    <property type="match status" value="1"/>
</dbReference>
<keyword evidence="22" id="KW-1185">Reference proteome</keyword>
<dbReference type="Pfam" id="PF00285">
    <property type="entry name" value="Citrate_synt"/>
    <property type="match status" value="1"/>
</dbReference>
<evidence type="ECO:0000256" key="13">
    <source>
        <dbReference type="ARBA" id="ARBA00023180"/>
    </source>
</evidence>
<dbReference type="Gene3D" id="1.10.230.10">
    <property type="entry name" value="Cytochrome P450-Terp, domain 2"/>
    <property type="match status" value="1"/>
</dbReference>
<comment type="subcellular location">
    <subcellularLocation>
        <location evidence="2">Cell membrane</location>
        <topology evidence="2">Single-pass type II membrane protein</topology>
    </subcellularLocation>
</comment>
<comment type="pathway">
    <text evidence="3">Glycan metabolism; cellulose degradation.</text>
</comment>
<keyword evidence="11" id="KW-1133">Transmembrane helix</keyword>
<keyword evidence="12" id="KW-0472">Membrane</keyword>
<keyword evidence="7 18" id="KW-0808">Transferase</keyword>
<dbReference type="Gene3D" id="3.20.20.300">
    <property type="entry name" value="Glycoside hydrolase, family 3, N-terminal domain"/>
    <property type="match status" value="1"/>
</dbReference>
<comment type="similarity">
    <text evidence="5 18">Belongs to the citrate synthase family.</text>
</comment>
<dbReference type="InterPro" id="IPR026891">
    <property type="entry name" value="Fn3-like"/>
</dbReference>
<organism evidence="21 22">
    <name type="scientific">Pseudopithomyces chartarum</name>
    <dbReference type="NCBI Taxonomy" id="1892770"/>
    <lineage>
        <taxon>Eukaryota</taxon>
        <taxon>Fungi</taxon>
        <taxon>Dikarya</taxon>
        <taxon>Ascomycota</taxon>
        <taxon>Pezizomycotina</taxon>
        <taxon>Dothideomycetes</taxon>
        <taxon>Pleosporomycetidae</taxon>
        <taxon>Pleosporales</taxon>
        <taxon>Massarineae</taxon>
        <taxon>Didymosphaeriaceae</taxon>
        <taxon>Pseudopithomyces</taxon>
    </lineage>
</organism>
<keyword evidence="8" id="KW-0812">Transmembrane</keyword>
<keyword evidence="13" id="KW-0325">Glycoprotein</keyword>
<feature type="compositionally biased region" description="Basic and acidic residues" evidence="19">
    <location>
        <begin position="551"/>
        <end position="567"/>
    </location>
</feature>
<dbReference type="Gene3D" id="2.60.40.10">
    <property type="entry name" value="Immunoglobulins"/>
    <property type="match status" value="1"/>
</dbReference>
<keyword evidence="10" id="KW-0735">Signal-anchor</keyword>
<evidence type="ECO:0000256" key="9">
    <source>
        <dbReference type="ARBA" id="ARBA00022801"/>
    </source>
</evidence>
<keyword evidence="15" id="KW-0326">Glycosidase</keyword>
<dbReference type="GO" id="GO:0008422">
    <property type="term" value="F:beta-glucosidase activity"/>
    <property type="evidence" value="ECO:0007669"/>
    <property type="project" value="UniProtKB-EC"/>
</dbReference>
<evidence type="ECO:0000259" key="20">
    <source>
        <dbReference type="SMART" id="SM01217"/>
    </source>
</evidence>
<keyword evidence="14" id="KW-0119">Carbohydrate metabolism</keyword>
<name>A0AAN6RJZ2_9PLEO</name>
<feature type="region of interest" description="Disordered" evidence="19">
    <location>
        <begin position="544"/>
        <end position="580"/>
    </location>
</feature>
<dbReference type="Gene3D" id="1.10.580.10">
    <property type="entry name" value="Citrate Synthase, domain 1"/>
    <property type="match status" value="1"/>
</dbReference>
<evidence type="ECO:0000256" key="16">
    <source>
        <dbReference type="ARBA" id="ARBA00023326"/>
    </source>
</evidence>
<dbReference type="PANTHER" id="PTHR42715:SF20">
    <property type="entry name" value="BETA-GLUCOSIDASE E-RELATED"/>
    <property type="match status" value="1"/>
</dbReference>
<evidence type="ECO:0000256" key="4">
    <source>
        <dbReference type="ARBA" id="ARBA00005336"/>
    </source>
</evidence>
<dbReference type="InterPro" id="IPR017853">
    <property type="entry name" value="GH"/>
</dbReference>
<comment type="function">
    <text evidence="17">Beta-glucosidases are one of a number of cellulolytic enzymes involved in the degradation of cellulosic biomass. Catalyzes the last step releasing glucose from the inhibitory cellobiose.</text>
</comment>
<reference evidence="21 22" key="1">
    <citation type="submission" date="2021-02" db="EMBL/GenBank/DDBJ databases">
        <title>Genome assembly of Pseudopithomyces chartarum.</title>
        <authorList>
            <person name="Jauregui R."/>
            <person name="Singh J."/>
            <person name="Voisey C."/>
        </authorList>
    </citation>
    <scope>NUCLEOTIDE SEQUENCE [LARGE SCALE GENOMIC DNA]</scope>
    <source>
        <strain evidence="21 22">AGR01</strain>
    </source>
</reference>
<keyword evidence="16" id="KW-0624">Polysaccharide degradation</keyword>
<evidence type="ECO:0000256" key="8">
    <source>
        <dbReference type="ARBA" id="ARBA00022692"/>
    </source>
</evidence>
<dbReference type="InterPro" id="IPR013783">
    <property type="entry name" value="Ig-like_fold"/>
</dbReference>
<dbReference type="Gene3D" id="3.40.50.1700">
    <property type="entry name" value="Glycoside hydrolase family 3 C-terminal domain"/>
    <property type="match status" value="1"/>
</dbReference>
<dbReference type="FunFam" id="3.40.50.1700:FF:000003">
    <property type="entry name" value="Probable beta-glucosidase"/>
    <property type="match status" value="1"/>
</dbReference>
<evidence type="ECO:0000256" key="18">
    <source>
        <dbReference type="RuleBase" id="RU000441"/>
    </source>
</evidence>
<dbReference type="EMBL" id="WVTA01000003">
    <property type="protein sequence ID" value="KAK3215273.1"/>
    <property type="molecule type" value="Genomic_DNA"/>
</dbReference>
<evidence type="ECO:0000256" key="2">
    <source>
        <dbReference type="ARBA" id="ARBA00004401"/>
    </source>
</evidence>
<feature type="region of interest" description="Disordered" evidence="19">
    <location>
        <begin position="1242"/>
        <end position="1264"/>
    </location>
</feature>
<dbReference type="InterPro" id="IPR002020">
    <property type="entry name" value="Citrate_synthase"/>
</dbReference>
<evidence type="ECO:0000256" key="17">
    <source>
        <dbReference type="ARBA" id="ARBA00024983"/>
    </source>
</evidence>
<evidence type="ECO:0000256" key="19">
    <source>
        <dbReference type="SAM" id="MobiDB-lite"/>
    </source>
</evidence>
<evidence type="ECO:0000313" key="21">
    <source>
        <dbReference type="EMBL" id="KAK3215273.1"/>
    </source>
</evidence>
<dbReference type="Pfam" id="PF01915">
    <property type="entry name" value="Glyco_hydro_3_C"/>
    <property type="match status" value="1"/>
</dbReference>
<dbReference type="Pfam" id="PF14310">
    <property type="entry name" value="Fn3-like"/>
    <property type="match status" value="1"/>
</dbReference>
<evidence type="ECO:0000256" key="5">
    <source>
        <dbReference type="ARBA" id="ARBA00010566"/>
    </source>
</evidence>
<accession>A0AAN6RJZ2</accession>
<comment type="similarity">
    <text evidence="4">Belongs to the glycosyl hydrolase 3 family.</text>
</comment>
<evidence type="ECO:0000313" key="22">
    <source>
        <dbReference type="Proteomes" id="UP001280581"/>
    </source>
</evidence>
<dbReference type="SMART" id="SM01217">
    <property type="entry name" value="Fn3_like"/>
    <property type="match status" value="1"/>
</dbReference>
<keyword evidence="9" id="KW-0378">Hydrolase</keyword>
<feature type="domain" description="Fibronectin type III-like" evidence="20">
    <location>
        <begin position="1341"/>
        <end position="1437"/>
    </location>
</feature>
<dbReference type="NCBIfam" id="NF007128">
    <property type="entry name" value="PRK09569.1"/>
    <property type="match status" value="1"/>
</dbReference>
<dbReference type="PRINTS" id="PR00143">
    <property type="entry name" value="CITRTSNTHASE"/>
</dbReference>
<comment type="catalytic activity">
    <reaction evidence="1">
        <text>Hydrolysis of terminal, non-reducing beta-D-glucosyl residues with release of beta-D-glucose.</text>
        <dbReference type="EC" id="3.2.1.21"/>
    </reaction>
</comment>
<dbReference type="SUPFAM" id="SSF51445">
    <property type="entry name" value="(Trans)glycosidases"/>
    <property type="match status" value="1"/>
</dbReference>
<sequence length="1446" mass="157710">MALSARTASRALRAVKPSVARPFASVQSCSYSSSSEPDLKETFKKVLPAKRELLKKVKAHADKELGVVKVENTLGGMRGLKAMVWEGSVLDANEGIRFHGKTIKDCQKELPKGTSGTEMLPEAMFWLLLTGEVPSVSQTRALSRELAEKAGIPKFVEKMLDDFPKDLHPMTQFACAVSALNYESKFAKAYENGINKADYWEPTFDDCISLLAKLPTIAAKIYQNAYRGGGALPAEVDLTQDWAYNFAAMLGKSGKENEGFQDLLRLYLALHGDHEGGNVSAHATHLVGSALSDPFLSYSAGLQGLAGPLHGLAAQEVLRFILDMQKTVGTSFSEGDVKDFLWSVLKSGRVIPGYGHAVLRKPDPRFEALMDFANARPDIAKNPVYQLVKKNSEVAPGVLTEHGKTKNPYPNVDSSSGVLFHHYGFHETLYYTATFGVSRGLGPLAQLIWDRALGLPIERPKSINLAGILKQVALLRAEPPSSFATPALSVAVMAPVESHELRRGKYSKLDAAVEDESPTRPSFASDASSFEDLEEYDPLNYDAGTLKRKKSTGDLRTRKPSYRKDAEDGMSPPWYPTPKGGADPAWEASYKKAAELVGQMTLVEKVNITTGVGWSMGMCVGNTGPVSRLKFPSLCLQDGPLGIRFADNITAFPAGVTVGATWNKELMYQRGKAHGEEARLKGVNVLLGPAMGPLGRMPAGGRNWEGFGSDPVLQGIAAAQTIKGIQDAGVIATAKHYLLNEQEHFRQAWEWALPNAISSNVDDRTLHEIYAWPFAESVKAGVGSVMCSYNQVNNSYACQNSKLMNGILKDELGFQGFIQSDWLAQRSGVAAALAGLDMSMPGDGLKWANGKSLWGPELTKAVLNGSVPIDRVDDMVTRIIAAWYQVGQDSWSLPPPDGDGGPNFSSWTNDEIGKIYEGSPSDDTKGVVNKFINAQGEGENFHGNLVRKIAAEGTVLLKNDKHLLPLDRNGWKDGENSDKSKKFRVGIFGEDARLSRNGINNCPDQSCNDGTLASGWGSGAVEYPYLIDPLSALRKAFNNESVYLTDFPENELPKEKQILEDQDLCIVFANAHAGEGYLKWSDVRGDRNDLNLQKNGDQLIQNVAKDCGKGKGDVIVVIHSVGPVIFEKFIDIPNVKAVLLANLPGQESGNSLVDILFGDINPSGRLPYTIAKKEEDYGPGSKIKYLPTPAEGLSPQQNFSEGLYIDYRHFDKQGIAPRFEFGFGLSYTTFHLSSLLISSHGGRSSLPAPRPSNTVEPPTYSTELPDPKEALFPKDFHKVEKYIYPYLTSTDDIHKSKILASQLQSPLSDAGGGPGGNPDLYTTLVTVSATVTNIGLVDGDTVVQLYVSLPKDYKDKETGEAVDFPVRVLRGFEKLHIEAQKEGPIKGVKGSSHGGGGNRQMVKFELTRKDLSYWDVRRQNWVLPTEGEFELAVGFSSRDLPLKGTW</sequence>
<dbReference type="InterPro" id="IPR036962">
    <property type="entry name" value="Glyco_hydro_3_N_sf"/>
</dbReference>
<dbReference type="PROSITE" id="PS00480">
    <property type="entry name" value="CITRATE_SYNTHASE"/>
    <property type="match status" value="1"/>
</dbReference>
<protein>
    <recommendedName>
        <fullName evidence="18">Citrate synthase</fullName>
    </recommendedName>
</protein>
<dbReference type="Proteomes" id="UP001280581">
    <property type="component" value="Unassembled WGS sequence"/>
</dbReference>
<evidence type="ECO:0000256" key="7">
    <source>
        <dbReference type="ARBA" id="ARBA00022679"/>
    </source>
</evidence>
<dbReference type="InterPro" id="IPR036969">
    <property type="entry name" value="Citrate_synthase_sf"/>
</dbReference>
<comment type="caution">
    <text evidence="21">The sequence shown here is derived from an EMBL/GenBank/DDBJ whole genome shotgun (WGS) entry which is preliminary data.</text>
</comment>
<dbReference type="InterPro" id="IPR016143">
    <property type="entry name" value="Citrate_synth-like_sm_a-sub"/>
</dbReference>
<dbReference type="GO" id="GO:0046912">
    <property type="term" value="F:acyltransferase activity, acyl groups converted into alkyl on transfer"/>
    <property type="evidence" value="ECO:0007669"/>
    <property type="project" value="InterPro"/>
</dbReference>
<proteinExistence type="inferred from homology"/>
<evidence type="ECO:0000256" key="1">
    <source>
        <dbReference type="ARBA" id="ARBA00000448"/>
    </source>
</evidence>
<evidence type="ECO:0000256" key="6">
    <source>
        <dbReference type="ARBA" id="ARBA00022475"/>
    </source>
</evidence>
<dbReference type="InterPro" id="IPR016142">
    <property type="entry name" value="Citrate_synth-like_lrg_a-sub"/>
</dbReference>
<evidence type="ECO:0000256" key="14">
    <source>
        <dbReference type="ARBA" id="ARBA00023277"/>
    </source>
</evidence>
<dbReference type="PANTHER" id="PTHR42715">
    <property type="entry name" value="BETA-GLUCOSIDASE"/>
    <property type="match status" value="1"/>
</dbReference>
<feature type="compositionally biased region" description="Polar residues" evidence="19">
    <location>
        <begin position="1251"/>
        <end position="1262"/>
    </location>
</feature>
<keyword evidence="6" id="KW-1003">Cell membrane</keyword>
<dbReference type="InterPro" id="IPR001764">
    <property type="entry name" value="Glyco_hydro_3_N"/>
</dbReference>
<dbReference type="InterPro" id="IPR050288">
    <property type="entry name" value="Cellulose_deg_GH3"/>
</dbReference>
<dbReference type="FunFam" id="3.20.20.300:FF:000002">
    <property type="entry name" value="Probable beta-glucosidase"/>
    <property type="match status" value="1"/>
</dbReference>
<evidence type="ECO:0000256" key="3">
    <source>
        <dbReference type="ARBA" id="ARBA00004987"/>
    </source>
</evidence>